<evidence type="ECO:0000256" key="4">
    <source>
        <dbReference type="ARBA" id="ARBA00022964"/>
    </source>
</evidence>
<dbReference type="Proteomes" id="UP000003959">
    <property type="component" value="Unassembled WGS sequence"/>
</dbReference>
<keyword evidence="9" id="KW-1185">Reference proteome</keyword>
<protein>
    <submittedName>
        <fullName evidence="8">2OG-Fe(II) oxygenase superfamily protein</fullName>
    </submittedName>
</protein>
<accession>F4Y2E0</accession>
<dbReference type="eggNOG" id="COG3751">
    <property type="taxonomic scope" value="Bacteria"/>
</dbReference>
<reference evidence="9" key="1">
    <citation type="journal article" date="2011" name="Proc. Natl. Acad. Sci. U.S.A.">
        <title>Genomic insights into the physiology and ecology of the marine filamentous cyanobacterium Lyngbya majuscula.</title>
        <authorList>
            <person name="Jones A.C."/>
            <person name="Monroe E.A."/>
            <person name="Podell S."/>
            <person name="Hess W.R."/>
            <person name="Klages S."/>
            <person name="Esquenazi E."/>
            <person name="Niessen S."/>
            <person name="Hoover H."/>
            <person name="Rothmann M."/>
            <person name="Lasken R.S."/>
            <person name="Yates J.R.III."/>
            <person name="Reinhardt R."/>
            <person name="Kube M."/>
            <person name="Burkart M.D."/>
            <person name="Allen E.E."/>
            <person name="Dorrestein P.C."/>
            <person name="Gerwick W.H."/>
            <person name="Gerwick L."/>
        </authorList>
    </citation>
    <scope>NUCLEOTIDE SEQUENCE [LARGE SCALE GENOMIC DNA]</scope>
    <source>
        <strain evidence="9">3L</strain>
    </source>
</reference>
<keyword evidence="5" id="KW-0560">Oxidoreductase</keyword>
<organism evidence="8 9">
    <name type="scientific">Moorena producens 3L</name>
    <dbReference type="NCBI Taxonomy" id="489825"/>
    <lineage>
        <taxon>Bacteria</taxon>
        <taxon>Bacillati</taxon>
        <taxon>Cyanobacteriota</taxon>
        <taxon>Cyanophyceae</taxon>
        <taxon>Coleofasciculales</taxon>
        <taxon>Coleofasciculaceae</taxon>
        <taxon>Moorena</taxon>
    </lineage>
</organism>
<dbReference type="GO" id="GO:0031418">
    <property type="term" value="F:L-ascorbic acid binding"/>
    <property type="evidence" value="ECO:0007669"/>
    <property type="project" value="UniProtKB-KW"/>
</dbReference>
<evidence type="ECO:0000256" key="1">
    <source>
        <dbReference type="ARBA" id="ARBA00001961"/>
    </source>
</evidence>
<keyword evidence="4" id="KW-0223">Dioxygenase</keyword>
<evidence type="ECO:0000256" key="5">
    <source>
        <dbReference type="ARBA" id="ARBA00023002"/>
    </source>
</evidence>
<dbReference type="AlphaFoldDB" id="F4Y2E0"/>
<dbReference type="Gene3D" id="2.60.120.620">
    <property type="entry name" value="q2cbj1_9rhob like domain"/>
    <property type="match status" value="1"/>
</dbReference>
<dbReference type="InterPro" id="IPR044862">
    <property type="entry name" value="Pro_4_hyd_alph_FE2OG_OXY"/>
</dbReference>
<evidence type="ECO:0000256" key="3">
    <source>
        <dbReference type="ARBA" id="ARBA00022896"/>
    </source>
</evidence>
<dbReference type="GO" id="GO:0005506">
    <property type="term" value="F:iron ion binding"/>
    <property type="evidence" value="ECO:0007669"/>
    <property type="project" value="InterPro"/>
</dbReference>
<keyword evidence="6" id="KW-0408">Iron</keyword>
<gene>
    <name evidence="8" type="ORF">LYNGBM3L_70040</name>
</gene>
<evidence type="ECO:0000256" key="2">
    <source>
        <dbReference type="ARBA" id="ARBA00022723"/>
    </source>
</evidence>
<dbReference type="GO" id="GO:0016705">
    <property type="term" value="F:oxidoreductase activity, acting on paired donors, with incorporation or reduction of molecular oxygen"/>
    <property type="evidence" value="ECO:0007669"/>
    <property type="project" value="InterPro"/>
</dbReference>
<dbReference type="SMART" id="SM00702">
    <property type="entry name" value="P4Hc"/>
    <property type="match status" value="1"/>
</dbReference>
<dbReference type="InterPro" id="IPR006620">
    <property type="entry name" value="Pro_4_hyd_alph"/>
</dbReference>
<evidence type="ECO:0000313" key="9">
    <source>
        <dbReference type="Proteomes" id="UP000003959"/>
    </source>
</evidence>
<dbReference type="OrthoDB" id="255432at2"/>
<sequence>MLELSSQYSDLRYKFAKYGVLVLSLNETPMTPEDYQCILNISCKTPTRSVTVGDRGETHNLEVGRLKTDTPYLQTLTSTGTVIENILLKEPMKAFFQFITCAKFLEIRRIQLNVMRPGGYIGAHYDNDSDPLRHLAIIIHLQEADEGGDLVVYDQGGSTNIYHPLSTQMVLSAGDLLHEVTPVVRGERRTLVAFLSLTSSRH</sequence>
<dbReference type="Pfam" id="PF13640">
    <property type="entry name" value="2OG-FeII_Oxy_3"/>
    <property type="match status" value="1"/>
</dbReference>
<evidence type="ECO:0000256" key="6">
    <source>
        <dbReference type="ARBA" id="ARBA00023004"/>
    </source>
</evidence>
<comment type="cofactor">
    <cofactor evidence="1">
        <name>L-ascorbate</name>
        <dbReference type="ChEBI" id="CHEBI:38290"/>
    </cofactor>
</comment>
<dbReference type="EMBL" id="GL890971">
    <property type="protein sequence ID" value="EGJ28784.1"/>
    <property type="molecule type" value="Genomic_DNA"/>
</dbReference>
<proteinExistence type="predicted"/>
<dbReference type="InterPro" id="IPR005123">
    <property type="entry name" value="Oxoglu/Fe-dep_dioxygenase_dom"/>
</dbReference>
<feature type="domain" description="Fe2OG dioxygenase" evidence="7">
    <location>
        <begin position="103"/>
        <end position="197"/>
    </location>
</feature>
<dbReference type="RefSeq" id="WP_008190538.1">
    <property type="nucleotide sequence ID" value="NZ_GL890971.1"/>
</dbReference>
<dbReference type="HOGENOM" id="CLU_099351_0_0_3"/>
<keyword evidence="2" id="KW-0479">Metal-binding</keyword>
<dbReference type="PROSITE" id="PS51471">
    <property type="entry name" value="FE2OG_OXY"/>
    <property type="match status" value="1"/>
</dbReference>
<evidence type="ECO:0000259" key="7">
    <source>
        <dbReference type="PROSITE" id="PS51471"/>
    </source>
</evidence>
<evidence type="ECO:0000313" key="8">
    <source>
        <dbReference type="EMBL" id="EGJ28784.1"/>
    </source>
</evidence>
<keyword evidence="3" id="KW-0847">Vitamin C</keyword>
<dbReference type="GO" id="GO:0051213">
    <property type="term" value="F:dioxygenase activity"/>
    <property type="evidence" value="ECO:0007669"/>
    <property type="project" value="UniProtKB-KW"/>
</dbReference>
<name>F4Y2E0_9CYAN</name>